<feature type="domain" description="CzcB-like barrel-sandwich hybrid" evidence="5">
    <location>
        <begin position="63"/>
        <end position="294"/>
    </location>
</feature>
<dbReference type="GO" id="GO:0015562">
    <property type="term" value="F:efflux transmembrane transporter activity"/>
    <property type="evidence" value="ECO:0007669"/>
    <property type="project" value="TreeGrafter"/>
</dbReference>
<evidence type="ECO:0000256" key="1">
    <source>
        <dbReference type="ARBA" id="ARBA00009477"/>
    </source>
</evidence>
<feature type="region of interest" description="Disordered" evidence="3">
    <location>
        <begin position="439"/>
        <end position="462"/>
    </location>
</feature>
<dbReference type="Gene3D" id="2.40.30.170">
    <property type="match status" value="1"/>
</dbReference>
<evidence type="ECO:0000313" key="6">
    <source>
        <dbReference type="EMBL" id="RHX91688.1"/>
    </source>
</evidence>
<feature type="coiled-coil region" evidence="2">
    <location>
        <begin position="120"/>
        <end position="164"/>
    </location>
</feature>
<evidence type="ECO:0000313" key="7">
    <source>
        <dbReference type="Proteomes" id="UP000265798"/>
    </source>
</evidence>
<dbReference type="Pfam" id="PF25973">
    <property type="entry name" value="BSH_CzcB"/>
    <property type="match status" value="1"/>
</dbReference>
<dbReference type="Gene3D" id="2.40.420.20">
    <property type="match status" value="1"/>
</dbReference>
<evidence type="ECO:0000256" key="2">
    <source>
        <dbReference type="SAM" id="Coils"/>
    </source>
</evidence>
<accession>A0A396ZDX3</accession>
<sequence length="462" mass="51294">MNQRKLIFGIILLIVAMTISCGKKKKDENKNDNKPPFEMVPLALTKKQSVISVLGSVSHYHKAEITSKVLGRIEKVYKEEGNRVTKGQPLAKVETLNLEIQLKKDKASLEVQNKQIDLTRAKYIQSKQRVERELANIEKAKADLKDSKATYDNLSRTYENKKELFKIGAVSETELKGIETGIVSAQTNYFKAQKNLDTLQVGYRPEDLKRAGFKVPTDKIKLHEALVDLNTIVEKSELEIAIANLKSIQASIDSTNLLIKESTIVSPLKGIVAVRSIFAGEAVKEGQAIFVVVDDSEFLLKFSVNESDLNRIKPDQEVEFSVDALPKTKLTGKILIISPIVDPQSRTAEVKVIYKNENALLRPGMFARAEIKDLNPEPAFFIPAKSILPAKEKNEGYIFVSKNNLLFKKLIKIESVSGENSQISGDVKEGELVAIGNVSGLKEGEKAPEPVKQPAPTTESKK</sequence>
<evidence type="ECO:0000259" key="4">
    <source>
        <dbReference type="Pfam" id="PF25954"/>
    </source>
</evidence>
<protein>
    <submittedName>
        <fullName evidence="6">Efflux transporter periplasmic adaptor subunit</fullName>
    </submittedName>
</protein>
<dbReference type="PANTHER" id="PTHR30469:SF15">
    <property type="entry name" value="HLYD FAMILY OF SECRETION PROTEINS"/>
    <property type="match status" value="1"/>
</dbReference>
<dbReference type="PANTHER" id="PTHR30469">
    <property type="entry name" value="MULTIDRUG RESISTANCE PROTEIN MDTA"/>
    <property type="match status" value="1"/>
</dbReference>
<dbReference type="PROSITE" id="PS51257">
    <property type="entry name" value="PROKAR_LIPOPROTEIN"/>
    <property type="match status" value="1"/>
</dbReference>
<dbReference type="RefSeq" id="WP_118966545.1">
    <property type="nucleotide sequence ID" value="NZ_QHCT01000001.1"/>
</dbReference>
<dbReference type="AlphaFoldDB" id="A0A396ZDX3"/>
<dbReference type="InterPro" id="IPR058792">
    <property type="entry name" value="Beta-barrel_RND_2"/>
</dbReference>
<organism evidence="6 7">
    <name type="scientific">Leptospira stimsonii</name>
    <dbReference type="NCBI Taxonomy" id="2202203"/>
    <lineage>
        <taxon>Bacteria</taxon>
        <taxon>Pseudomonadati</taxon>
        <taxon>Spirochaetota</taxon>
        <taxon>Spirochaetia</taxon>
        <taxon>Leptospirales</taxon>
        <taxon>Leptospiraceae</taxon>
        <taxon>Leptospira</taxon>
    </lineage>
</organism>
<proteinExistence type="inferred from homology"/>
<evidence type="ECO:0000256" key="3">
    <source>
        <dbReference type="SAM" id="MobiDB-lite"/>
    </source>
</evidence>
<feature type="domain" description="CusB-like beta-barrel" evidence="4">
    <location>
        <begin position="301"/>
        <end position="372"/>
    </location>
</feature>
<dbReference type="FunFam" id="2.40.30.170:FF:000010">
    <property type="entry name" value="Efflux RND transporter periplasmic adaptor subunit"/>
    <property type="match status" value="1"/>
</dbReference>
<dbReference type="EMBL" id="QHCT01000001">
    <property type="protein sequence ID" value="RHX91688.1"/>
    <property type="molecule type" value="Genomic_DNA"/>
</dbReference>
<dbReference type="PRINTS" id="PR01490">
    <property type="entry name" value="RTXTOXIND"/>
</dbReference>
<dbReference type="SUPFAM" id="SSF111369">
    <property type="entry name" value="HlyD-like secretion proteins"/>
    <property type="match status" value="2"/>
</dbReference>
<dbReference type="NCBIfam" id="TIGR01730">
    <property type="entry name" value="RND_mfp"/>
    <property type="match status" value="1"/>
</dbReference>
<evidence type="ECO:0000259" key="5">
    <source>
        <dbReference type="Pfam" id="PF25973"/>
    </source>
</evidence>
<dbReference type="GO" id="GO:1990281">
    <property type="term" value="C:efflux pump complex"/>
    <property type="evidence" value="ECO:0007669"/>
    <property type="project" value="TreeGrafter"/>
</dbReference>
<dbReference type="Gene3D" id="1.10.287.470">
    <property type="entry name" value="Helix hairpin bin"/>
    <property type="match status" value="3"/>
</dbReference>
<dbReference type="Pfam" id="PF25954">
    <property type="entry name" value="Beta-barrel_RND_2"/>
    <property type="match status" value="1"/>
</dbReference>
<reference evidence="7" key="1">
    <citation type="submission" date="2018-05" db="EMBL/GenBank/DDBJ databases">
        <title>Leptospira yasudae sp. nov. and Leptospira stimsonii sp. nov., two pathogenic species of the genus Leptospira isolated from environmental sources.</title>
        <authorList>
            <person name="Casanovas-Massana A."/>
            <person name="Hamond C."/>
            <person name="Santos L.A."/>
            <person name="Hacker K.P."/>
            <person name="Balassiano I."/>
            <person name="Medeiros M.A."/>
            <person name="Reis M.G."/>
            <person name="Ko A.I."/>
            <person name="Wunder E.A."/>
        </authorList>
    </citation>
    <scope>NUCLEOTIDE SEQUENCE [LARGE SCALE GENOMIC DNA]</scope>
    <source>
        <strain evidence="7">Yale</strain>
    </source>
</reference>
<gene>
    <name evidence="6" type="ORF">DLM75_00030</name>
</gene>
<comment type="caution">
    <text evidence="6">The sequence shown here is derived from an EMBL/GenBank/DDBJ whole genome shotgun (WGS) entry which is preliminary data.</text>
</comment>
<name>A0A396ZDX3_9LEPT</name>
<dbReference type="Gene3D" id="2.40.50.100">
    <property type="match status" value="2"/>
</dbReference>
<dbReference type="OrthoDB" id="325180at2"/>
<comment type="similarity">
    <text evidence="1">Belongs to the membrane fusion protein (MFP) (TC 8.A.1) family.</text>
</comment>
<keyword evidence="2" id="KW-0175">Coiled coil</keyword>
<dbReference type="InterPro" id="IPR058647">
    <property type="entry name" value="BSH_CzcB-like"/>
</dbReference>
<dbReference type="InterPro" id="IPR006143">
    <property type="entry name" value="RND_pump_MFP"/>
</dbReference>
<dbReference type="Proteomes" id="UP000265798">
    <property type="component" value="Unassembled WGS sequence"/>
</dbReference>